<dbReference type="AlphaFoldDB" id="A0A5J5EVD7"/>
<accession>A0A5J5EVD7</accession>
<evidence type="ECO:0000313" key="4">
    <source>
        <dbReference type="Proteomes" id="UP000326924"/>
    </source>
</evidence>
<reference evidence="3 4" key="1">
    <citation type="submission" date="2019-09" db="EMBL/GenBank/DDBJ databases">
        <title>Draft genome of the ectomycorrhizal ascomycete Sphaerosporella brunnea.</title>
        <authorList>
            <consortium name="DOE Joint Genome Institute"/>
            <person name="Benucci G.M."/>
            <person name="Marozzi G."/>
            <person name="Antonielli L."/>
            <person name="Sanchez S."/>
            <person name="Marco P."/>
            <person name="Wang X."/>
            <person name="Falini L.B."/>
            <person name="Barry K."/>
            <person name="Haridas S."/>
            <person name="Lipzen A."/>
            <person name="Labutti K."/>
            <person name="Grigoriev I.V."/>
            <person name="Murat C."/>
            <person name="Martin F."/>
            <person name="Albertini E."/>
            <person name="Donnini D."/>
            <person name="Bonito G."/>
        </authorList>
    </citation>
    <scope>NUCLEOTIDE SEQUENCE [LARGE SCALE GENOMIC DNA]</scope>
    <source>
        <strain evidence="3 4">Sb_GMNB300</strain>
    </source>
</reference>
<proteinExistence type="predicted"/>
<feature type="region of interest" description="Disordered" evidence="2">
    <location>
        <begin position="104"/>
        <end position="144"/>
    </location>
</feature>
<feature type="compositionally biased region" description="Basic and acidic residues" evidence="2">
    <location>
        <begin position="111"/>
        <end position="126"/>
    </location>
</feature>
<evidence type="ECO:0000256" key="1">
    <source>
        <dbReference type="SAM" id="Coils"/>
    </source>
</evidence>
<feature type="region of interest" description="Disordered" evidence="2">
    <location>
        <begin position="259"/>
        <end position="278"/>
    </location>
</feature>
<comment type="caution">
    <text evidence="3">The sequence shown here is derived from an EMBL/GenBank/DDBJ whole genome shotgun (WGS) entry which is preliminary data.</text>
</comment>
<dbReference type="InParanoid" id="A0A5J5EVD7"/>
<dbReference type="EMBL" id="VXIS01000118">
    <property type="protein sequence ID" value="KAA8903378.1"/>
    <property type="molecule type" value="Genomic_DNA"/>
</dbReference>
<evidence type="ECO:0000256" key="2">
    <source>
        <dbReference type="SAM" id="MobiDB-lite"/>
    </source>
</evidence>
<organism evidence="3 4">
    <name type="scientific">Sphaerosporella brunnea</name>
    <dbReference type="NCBI Taxonomy" id="1250544"/>
    <lineage>
        <taxon>Eukaryota</taxon>
        <taxon>Fungi</taxon>
        <taxon>Dikarya</taxon>
        <taxon>Ascomycota</taxon>
        <taxon>Pezizomycotina</taxon>
        <taxon>Pezizomycetes</taxon>
        <taxon>Pezizales</taxon>
        <taxon>Pyronemataceae</taxon>
        <taxon>Sphaerosporella</taxon>
    </lineage>
</organism>
<sequence length="278" mass="31686">MPGRKKKDVFPADAADMRDGQHAVWHHQDNTHQVNPPERPQWCKTEFPKAAMRRHMLAWRRNYYRQVSKSYVPVRYGDGEAVHLFDYECDSKIGDQWTTQSGALGHRARVRRDGLETDENHSEKERNKRRVVIPPGNGEDALPMRGLVAPPQVPAGAQSLRDAVVEKDSQLQSSRGLHEEKDRQIAALEALLQSCQTELTDKERGVKELQAEHTKQQEMLTAANEQIAYQRQVTNNQEKVIMHMRNQGRQIKLGLRRELAARGANRGAGPRGKRGPTK</sequence>
<keyword evidence="1" id="KW-0175">Coiled coil</keyword>
<evidence type="ECO:0000313" key="3">
    <source>
        <dbReference type="EMBL" id="KAA8903378.1"/>
    </source>
</evidence>
<name>A0A5J5EVD7_9PEZI</name>
<protein>
    <submittedName>
        <fullName evidence="3">Uncharacterized protein</fullName>
    </submittedName>
</protein>
<dbReference type="Proteomes" id="UP000326924">
    <property type="component" value="Unassembled WGS sequence"/>
</dbReference>
<gene>
    <name evidence="3" type="ORF">FN846DRAFT_908115</name>
</gene>
<feature type="coiled-coil region" evidence="1">
    <location>
        <begin position="178"/>
        <end position="226"/>
    </location>
</feature>
<keyword evidence="4" id="KW-1185">Reference proteome</keyword>